<dbReference type="EMBL" id="MIZA01000022">
    <property type="protein sequence ID" value="OIR17481.1"/>
    <property type="molecule type" value="Genomic_DNA"/>
</dbReference>
<dbReference type="AlphaFoldDB" id="A0A1J5T9I2"/>
<sequence>MTDVKAAVERINENKHMMTEMTGWISSRIVQVSENEAMGIGFFNTKEDYDASEEQFGKIMGVMKDFMTGPPDVKSGDVLFHHEA</sequence>
<dbReference type="Proteomes" id="UP000183080">
    <property type="component" value="Unassembled WGS sequence"/>
</dbReference>
<proteinExistence type="predicted"/>
<comment type="caution">
    <text evidence="1">The sequence shown here is derived from an EMBL/GenBank/DDBJ whole genome shotgun (WGS) entry which is preliminary data.</text>
</comment>
<accession>A0A1J5T9I2</accession>
<gene>
    <name evidence="1" type="ORF">BD935_02195</name>
</gene>
<protein>
    <submittedName>
        <fullName evidence="1">Uncharacterized protein</fullName>
    </submittedName>
</protein>
<organism evidence="1 2">
    <name type="scientific">Marine Group III euryarchaeote CG-Epi1</name>
    <dbReference type="NCBI Taxonomy" id="1888995"/>
    <lineage>
        <taxon>Archaea</taxon>
        <taxon>Methanobacteriati</taxon>
        <taxon>Thermoplasmatota</taxon>
        <taxon>Thermoplasmata</taxon>
        <taxon>Candidatus Thermoprofundales</taxon>
    </lineage>
</organism>
<dbReference type="STRING" id="1888995.BD935_02195"/>
<evidence type="ECO:0000313" key="1">
    <source>
        <dbReference type="EMBL" id="OIR17481.1"/>
    </source>
</evidence>
<evidence type="ECO:0000313" key="2">
    <source>
        <dbReference type="Proteomes" id="UP000183080"/>
    </source>
</evidence>
<name>A0A1J5T9I2_9ARCH</name>
<reference evidence="1 2" key="1">
    <citation type="submission" date="2016-08" db="EMBL/GenBank/DDBJ databases">
        <title>New Insights into Marine Group III Euryarchaeota, from dark to light.</title>
        <authorList>
            <person name="Haro-Moreno J.M."/>
            <person name="Rodriguez-Valera F."/>
            <person name="Lopez-Garcia P."/>
            <person name="Moreira D."/>
            <person name="Martin-Cuadrado A.B."/>
        </authorList>
    </citation>
    <scope>NUCLEOTIDE SEQUENCE [LARGE SCALE GENOMIC DNA]</scope>
    <source>
        <strain evidence="1">CG-Epi1</strain>
    </source>
</reference>